<proteinExistence type="predicted"/>
<dbReference type="Proteomes" id="UP001156703">
    <property type="component" value="Unassembled WGS sequence"/>
</dbReference>
<organism evidence="2 3">
    <name type="scientific">Sphingomonas astaxanthinifaciens DSM 22298</name>
    <dbReference type="NCBI Taxonomy" id="1123267"/>
    <lineage>
        <taxon>Bacteria</taxon>
        <taxon>Pseudomonadati</taxon>
        <taxon>Pseudomonadota</taxon>
        <taxon>Alphaproteobacteria</taxon>
        <taxon>Sphingomonadales</taxon>
        <taxon>Sphingomonadaceae</taxon>
        <taxon>Sphingomonas</taxon>
    </lineage>
</organism>
<dbReference type="InterPro" id="IPR012337">
    <property type="entry name" value="RNaseH-like_sf"/>
</dbReference>
<dbReference type="SUPFAM" id="SSF53098">
    <property type="entry name" value="Ribonuclease H-like"/>
    <property type="match status" value="1"/>
</dbReference>
<dbReference type="InterPro" id="IPR001584">
    <property type="entry name" value="Integrase_cat-core"/>
</dbReference>
<dbReference type="RefSeq" id="WP_156956832.1">
    <property type="nucleotide sequence ID" value="NZ_BSOO01000011.1"/>
</dbReference>
<sequence>MTRLAIVATHRLKHRGSDFRFVQRRGDSLDWTCDITREHLALSDDQLSELISSGEARLYIPHRENRAAKRPAEPVADLSVIPEEEVTAARRRFSYVKALHDEGLAYRGQEKSVDACIVATAQLLKDGEPPSRRSVSRWVTKAGFPPSITKLVTQNHKKGRRDDRLSHEERRLLEMAIDEHYLQRPPISIKELTSRIRHEVNLRNDERIPDDRLRHIEEKAITLAISRRDPAVVEAARYGHTRANRKYDRVDKQKEPRAPLDLIELDHTLGDIFVLLPDGTACRPTIGTAIDRCTRMPWGIHIGFDPPSVHTLGQIIRNGILPKTYVRKKVEAGEWADIENDWTAYGRPKAIRLDRALENISDQCDIIAQSVGILEVERCEGRRPQQKGAVERFIGSLNRKLLHQQRGTTFSNIVAKGD</sequence>
<gene>
    <name evidence="2" type="ORF">GCM10007925_13480</name>
</gene>
<comment type="caution">
    <text evidence="2">The sequence shown here is derived from an EMBL/GenBank/DDBJ whole genome shotgun (WGS) entry which is preliminary data.</text>
</comment>
<name>A0ABQ5Z4B3_9SPHN</name>
<dbReference type="InterPro" id="IPR036397">
    <property type="entry name" value="RNaseH_sf"/>
</dbReference>
<reference evidence="3" key="1">
    <citation type="journal article" date="2019" name="Int. J. Syst. Evol. Microbiol.">
        <title>The Global Catalogue of Microorganisms (GCM) 10K type strain sequencing project: providing services to taxonomists for standard genome sequencing and annotation.</title>
        <authorList>
            <consortium name="The Broad Institute Genomics Platform"/>
            <consortium name="The Broad Institute Genome Sequencing Center for Infectious Disease"/>
            <person name="Wu L."/>
            <person name="Ma J."/>
        </authorList>
    </citation>
    <scope>NUCLEOTIDE SEQUENCE [LARGE SCALE GENOMIC DNA]</scope>
    <source>
        <strain evidence="3">NBRC 102146</strain>
    </source>
</reference>
<dbReference type="EMBL" id="BSOO01000011">
    <property type="protein sequence ID" value="GLR47635.1"/>
    <property type="molecule type" value="Genomic_DNA"/>
</dbReference>
<keyword evidence="3" id="KW-1185">Reference proteome</keyword>
<evidence type="ECO:0000313" key="3">
    <source>
        <dbReference type="Proteomes" id="UP001156703"/>
    </source>
</evidence>
<accession>A0ABQ5Z4B3</accession>
<evidence type="ECO:0000259" key="1">
    <source>
        <dbReference type="PROSITE" id="PS50994"/>
    </source>
</evidence>
<dbReference type="Gene3D" id="3.30.420.10">
    <property type="entry name" value="Ribonuclease H-like superfamily/Ribonuclease H"/>
    <property type="match status" value="1"/>
</dbReference>
<protein>
    <recommendedName>
        <fullName evidence="1">Integrase catalytic domain-containing protein</fullName>
    </recommendedName>
</protein>
<feature type="domain" description="Integrase catalytic" evidence="1">
    <location>
        <begin position="255"/>
        <end position="418"/>
    </location>
</feature>
<evidence type="ECO:0000313" key="2">
    <source>
        <dbReference type="EMBL" id="GLR47635.1"/>
    </source>
</evidence>
<dbReference type="PROSITE" id="PS50994">
    <property type="entry name" value="INTEGRASE"/>
    <property type="match status" value="1"/>
</dbReference>